<proteinExistence type="predicted"/>
<name>A0A5P1FAL1_ASPOF</name>
<dbReference type="Gramene" id="ONK73819">
    <property type="protein sequence ID" value="ONK73819"/>
    <property type="gene ID" value="A4U43_C04F35710"/>
</dbReference>
<dbReference type="GO" id="GO:0000423">
    <property type="term" value="P:mitophagy"/>
    <property type="evidence" value="ECO:0007669"/>
    <property type="project" value="TreeGrafter"/>
</dbReference>
<dbReference type="InterPro" id="IPR036570">
    <property type="entry name" value="HORMA_dom_sf"/>
</dbReference>
<dbReference type="GO" id="GO:0034727">
    <property type="term" value="P:piecemeal microautophagy of the nucleus"/>
    <property type="evidence" value="ECO:0007669"/>
    <property type="project" value="TreeGrafter"/>
</dbReference>
<dbReference type="Gene3D" id="3.30.900.10">
    <property type="entry name" value="HORMA domain"/>
    <property type="match status" value="1"/>
</dbReference>
<dbReference type="Proteomes" id="UP000243459">
    <property type="component" value="Chromosome 4"/>
</dbReference>
<dbReference type="GO" id="GO:1990316">
    <property type="term" value="C:Atg1/ULK1 kinase complex"/>
    <property type="evidence" value="ECO:0007669"/>
    <property type="project" value="TreeGrafter"/>
</dbReference>
<dbReference type="GO" id="GO:0000407">
    <property type="term" value="C:phagophore assembly site"/>
    <property type="evidence" value="ECO:0007669"/>
    <property type="project" value="TreeGrafter"/>
</dbReference>
<dbReference type="GO" id="GO:0005829">
    <property type="term" value="C:cytosol"/>
    <property type="evidence" value="ECO:0007669"/>
    <property type="project" value="TreeGrafter"/>
</dbReference>
<dbReference type="PANTHER" id="PTHR13430">
    <property type="match status" value="1"/>
</dbReference>
<accession>A0A5P1FAL1</accession>
<evidence type="ECO:0000313" key="3">
    <source>
        <dbReference type="Proteomes" id="UP000243459"/>
    </source>
</evidence>
<keyword evidence="1" id="KW-0072">Autophagy</keyword>
<dbReference type="PANTHER" id="PTHR13430:SF4">
    <property type="entry name" value="AUTOPHAGY-RELATED PROTEIN 13"/>
    <property type="match status" value="1"/>
</dbReference>
<sequence>MSQPSDSARTEQIITQFQLKALQAILGSRIPNLTRPLTDPTRSRKRDRWFNLALGDLPSALENPSHGVMDPMVVDVLSPMRHRRADGPPACRASAASLRPPPPAEMASLYREVPTRKLGRLCRVSTLGAPPSPSSGIFKMLARSNHSYKPTISAIHVLLCCPVLEERGRIFAFTLSRPSSTPCGYLSLSVELPAASLSEFQCSRFVR</sequence>
<dbReference type="AlphaFoldDB" id="A0A5P1FAL1"/>
<evidence type="ECO:0000256" key="1">
    <source>
        <dbReference type="ARBA" id="ARBA00023006"/>
    </source>
</evidence>
<evidence type="ECO:0000313" key="2">
    <source>
        <dbReference type="EMBL" id="ONK73819.1"/>
    </source>
</evidence>
<dbReference type="InterPro" id="IPR040182">
    <property type="entry name" value="ATG13"/>
</dbReference>
<reference evidence="3" key="1">
    <citation type="journal article" date="2017" name="Nat. Commun.">
        <title>The asparagus genome sheds light on the origin and evolution of a young Y chromosome.</title>
        <authorList>
            <person name="Harkess A."/>
            <person name="Zhou J."/>
            <person name="Xu C."/>
            <person name="Bowers J.E."/>
            <person name="Van der Hulst R."/>
            <person name="Ayyampalayam S."/>
            <person name="Mercati F."/>
            <person name="Riccardi P."/>
            <person name="McKain M.R."/>
            <person name="Kakrana A."/>
            <person name="Tang H."/>
            <person name="Ray J."/>
            <person name="Groenendijk J."/>
            <person name="Arikit S."/>
            <person name="Mathioni S.M."/>
            <person name="Nakano M."/>
            <person name="Shan H."/>
            <person name="Telgmann-Rauber A."/>
            <person name="Kanno A."/>
            <person name="Yue Z."/>
            <person name="Chen H."/>
            <person name="Li W."/>
            <person name="Chen Y."/>
            <person name="Xu X."/>
            <person name="Zhang Y."/>
            <person name="Luo S."/>
            <person name="Chen H."/>
            <person name="Gao J."/>
            <person name="Mao Z."/>
            <person name="Pires J.C."/>
            <person name="Luo M."/>
            <person name="Kudrna D."/>
            <person name="Wing R.A."/>
            <person name="Meyers B.C."/>
            <person name="Yi K."/>
            <person name="Kong H."/>
            <person name="Lavrijsen P."/>
            <person name="Sunseri F."/>
            <person name="Falavigna A."/>
            <person name="Ye Y."/>
            <person name="Leebens-Mack J.H."/>
            <person name="Chen G."/>
        </authorList>
    </citation>
    <scope>NUCLEOTIDE SEQUENCE [LARGE SCALE GENOMIC DNA]</scope>
    <source>
        <strain evidence="3">cv. DH0086</strain>
    </source>
</reference>
<gene>
    <name evidence="2" type="ORF">A4U43_C04F35710</name>
</gene>
<organism evidence="2 3">
    <name type="scientific">Asparagus officinalis</name>
    <name type="common">Garden asparagus</name>
    <dbReference type="NCBI Taxonomy" id="4686"/>
    <lineage>
        <taxon>Eukaryota</taxon>
        <taxon>Viridiplantae</taxon>
        <taxon>Streptophyta</taxon>
        <taxon>Embryophyta</taxon>
        <taxon>Tracheophyta</taxon>
        <taxon>Spermatophyta</taxon>
        <taxon>Magnoliopsida</taxon>
        <taxon>Liliopsida</taxon>
        <taxon>Asparagales</taxon>
        <taxon>Asparagaceae</taxon>
        <taxon>Asparagoideae</taxon>
        <taxon>Asparagus</taxon>
    </lineage>
</organism>
<dbReference type="EMBL" id="CM007384">
    <property type="protein sequence ID" value="ONK73819.1"/>
    <property type="molecule type" value="Genomic_DNA"/>
</dbReference>
<dbReference type="GO" id="GO:0034497">
    <property type="term" value="P:protein localization to phagophore assembly site"/>
    <property type="evidence" value="ECO:0007669"/>
    <property type="project" value="TreeGrafter"/>
</dbReference>
<protein>
    <submittedName>
        <fullName evidence="2">Uncharacterized protein</fullName>
    </submittedName>
</protein>
<keyword evidence="3" id="KW-1185">Reference proteome</keyword>